<accession>A0A7J5Y1J4</accession>
<evidence type="ECO:0000313" key="6">
    <source>
        <dbReference type="Proteomes" id="UP000518266"/>
    </source>
</evidence>
<keyword evidence="6" id="KW-1185">Reference proteome</keyword>
<dbReference type="OrthoDB" id="331765at2759"/>
<evidence type="ECO:0000256" key="2">
    <source>
        <dbReference type="SAM" id="Coils"/>
    </source>
</evidence>
<name>A0A7J5Y1J4_DISMA</name>
<sequence>MIEPPDLRQVTVLSKREWQRIQDEVNRVNKDKENMKEAAKQREALHLQSTEVVKLWSNTIAGQRQKKLEAKKNREEAEEEKRKMIDQEEAKFQQQQREEAIEKAKTQLYYETNRIKGLHRALVLTEVLKEREAQIELKQKITSASKDVDKEFLDLEKTDIDEALRQEQEKALRKKLEGQAVVGDLKNQMKQREQVREREKIENRKDGEEAQRLLELHHLEQKMEEERQAKLRRNLMHGHLEHVANSDLIRATNAKKQEAEEEQRKLFLSSNKQKMINEAQMRREWTMNKLTVTQQEKTDDEEQRIAKAVAEQDEKLAQRKREEDEKKAAMLESITAHREFMRENKEQKDKTTKQSMMGTLQAMKEADRIFEEKQKMKAQKIKAVGRNAHEFNATEMAKKGAKLQQRKREEQEFQEDYAEVIAKEEHLFQQYSHDLINAAAGAQRNVFPLSKAAGQGIGGGLGPASCYLVQDKTGAQMPKYVSGATQDIKRLNEARNILQAKMRLGFTCALRGLPSSSDGSSPDASVEESHCGGNHPWTLSEMELVFCLLDRLGTPPHEESVLWDGWDIFRTHSGDSFSDSSVSEEDCDELSESLELLLLLELEGALSFFLSSFFAAIIKE</sequence>
<dbReference type="PANTHER" id="PTHR28663">
    <property type="entry name" value="COILED-COIL DOMAIN-CONTAINING PROTEIN 173"/>
    <property type="match status" value="1"/>
</dbReference>
<dbReference type="Pfam" id="PF13868">
    <property type="entry name" value="TPH"/>
    <property type="match status" value="1"/>
</dbReference>
<dbReference type="AlphaFoldDB" id="A0A7J5Y1J4"/>
<dbReference type="GO" id="GO:0005879">
    <property type="term" value="C:axonemal microtubule"/>
    <property type="evidence" value="ECO:0007669"/>
    <property type="project" value="TreeGrafter"/>
</dbReference>
<dbReference type="InterPro" id="IPR043597">
    <property type="entry name" value="TPH_dom"/>
</dbReference>
<evidence type="ECO:0000256" key="1">
    <source>
        <dbReference type="ARBA" id="ARBA00023054"/>
    </source>
</evidence>
<comment type="caution">
    <text evidence="5">The sequence shown here is derived from an EMBL/GenBank/DDBJ whole genome shotgun (WGS) entry which is preliminary data.</text>
</comment>
<gene>
    <name evidence="5" type="ORF">F7725_002125</name>
</gene>
<dbReference type="PANTHER" id="PTHR28663:SF1">
    <property type="entry name" value="CILIA- AND FLAGELLA- ASSOCIATED PROTEIN 210"/>
    <property type="match status" value="1"/>
</dbReference>
<feature type="coiled-coil region" evidence="2">
    <location>
        <begin position="18"/>
        <end position="98"/>
    </location>
</feature>
<organism evidence="5 6">
    <name type="scientific">Dissostichus mawsoni</name>
    <name type="common">Antarctic cod</name>
    <dbReference type="NCBI Taxonomy" id="36200"/>
    <lineage>
        <taxon>Eukaryota</taxon>
        <taxon>Metazoa</taxon>
        <taxon>Chordata</taxon>
        <taxon>Craniata</taxon>
        <taxon>Vertebrata</taxon>
        <taxon>Euteleostomi</taxon>
        <taxon>Actinopterygii</taxon>
        <taxon>Neopterygii</taxon>
        <taxon>Teleostei</taxon>
        <taxon>Neoteleostei</taxon>
        <taxon>Acanthomorphata</taxon>
        <taxon>Eupercaria</taxon>
        <taxon>Perciformes</taxon>
        <taxon>Notothenioidei</taxon>
        <taxon>Nototheniidae</taxon>
        <taxon>Dissostichus</taxon>
    </lineage>
</organism>
<protein>
    <recommendedName>
        <fullName evidence="4">Trichohyalin-plectin-homology domain-containing protein</fullName>
    </recommendedName>
</protein>
<dbReference type="EMBL" id="JAAKFY010000018">
    <property type="protein sequence ID" value="KAF3843276.1"/>
    <property type="molecule type" value="Genomic_DNA"/>
</dbReference>
<evidence type="ECO:0000259" key="4">
    <source>
        <dbReference type="Pfam" id="PF13868"/>
    </source>
</evidence>
<proteinExistence type="predicted"/>
<feature type="region of interest" description="Disordered" evidence="3">
    <location>
        <begin position="187"/>
        <end position="206"/>
    </location>
</feature>
<evidence type="ECO:0000313" key="5">
    <source>
        <dbReference type="EMBL" id="KAF3843276.1"/>
    </source>
</evidence>
<dbReference type="Proteomes" id="UP000518266">
    <property type="component" value="Unassembled WGS sequence"/>
</dbReference>
<keyword evidence="1 2" id="KW-0175">Coiled coil</keyword>
<dbReference type="InterPro" id="IPR039986">
    <property type="entry name" value="CFAP210"/>
</dbReference>
<feature type="non-terminal residue" evidence="5">
    <location>
        <position position="620"/>
    </location>
</feature>
<feature type="compositionally biased region" description="Basic and acidic residues" evidence="3">
    <location>
        <begin position="190"/>
        <end position="206"/>
    </location>
</feature>
<feature type="domain" description="Trichohyalin-plectin-homology" evidence="4">
    <location>
        <begin position="110"/>
        <end position="441"/>
    </location>
</feature>
<evidence type="ECO:0000256" key="3">
    <source>
        <dbReference type="SAM" id="MobiDB-lite"/>
    </source>
</evidence>
<reference evidence="5 6" key="1">
    <citation type="submission" date="2020-03" db="EMBL/GenBank/DDBJ databases">
        <title>Dissostichus mawsoni Genome sequencing and assembly.</title>
        <authorList>
            <person name="Park H."/>
        </authorList>
    </citation>
    <scope>NUCLEOTIDE SEQUENCE [LARGE SCALE GENOMIC DNA]</scope>
    <source>
        <strain evidence="5">DM0001</strain>
        <tissue evidence="5">Muscle</tissue>
    </source>
</reference>